<dbReference type="EMBL" id="GEZM01091267">
    <property type="protein sequence ID" value="JAV56975.1"/>
    <property type="molecule type" value="Transcribed_RNA"/>
</dbReference>
<dbReference type="AlphaFoldDB" id="A0A1Y1KBL9"/>
<name>A0A1Y1KBL9_PHOPY</name>
<reference evidence="1" key="1">
    <citation type="journal article" date="2016" name="Sci. Rep.">
        <title>Molecular characterization of firefly nuptial gifts: a multi-omics approach sheds light on postcopulatory sexual selection.</title>
        <authorList>
            <person name="Al-Wathiqui N."/>
            <person name="Fallon T.R."/>
            <person name="South A."/>
            <person name="Weng J.K."/>
            <person name="Lewis S.M."/>
        </authorList>
    </citation>
    <scope>NUCLEOTIDE SEQUENCE</scope>
</reference>
<evidence type="ECO:0000313" key="1">
    <source>
        <dbReference type="EMBL" id="JAV56975.1"/>
    </source>
</evidence>
<protein>
    <submittedName>
        <fullName evidence="1">Uncharacterized protein</fullName>
    </submittedName>
</protein>
<sequence length="126" mass="14447">MRKGKKSALYDVLPAEDNATLDLTQSTVVVDGGFLLHRVKWKQSSNILSISQQYIAYAQKHYGENCMVVFYGYSHVDSTKRAEQKRRGISKTSVDINFQENTTITVQQEHFLANERNKTRLIHLAQ</sequence>
<proteinExistence type="predicted"/>
<organism evidence="1">
    <name type="scientific">Photinus pyralis</name>
    <name type="common">Common eastern firefly</name>
    <name type="synonym">Lampyris pyralis</name>
    <dbReference type="NCBI Taxonomy" id="7054"/>
    <lineage>
        <taxon>Eukaryota</taxon>
        <taxon>Metazoa</taxon>
        <taxon>Ecdysozoa</taxon>
        <taxon>Arthropoda</taxon>
        <taxon>Hexapoda</taxon>
        <taxon>Insecta</taxon>
        <taxon>Pterygota</taxon>
        <taxon>Neoptera</taxon>
        <taxon>Endopterygota</taxon>
        <taxon>Coleoptera</taxon>
        <taxon>Polyphaga</taxon>
        <taxon>Elateriformia</taxon>
        <taxon>Elateroidea</taxon>
        <taxon>Lampyridae</taxon>
        <taxon>Lampyrinae</taxon>
        <taxon>Photinus</taxon>
    </lineage>
</organism>
<accession>A0A1Y1KBL9</accession>